<accession>A0A8C7DY73</accession>
<dbReference type="Ensembl" id="ENSOKIT00005022968.1">
    <property type="protein sequence ID" value="ENSOKIP00005021602.1"/>
    <property type="gene ID" value="ENSOKIG00005009518.1"/>
</dbReference>
<keyword evidence="1" id="KW-0472">Membrane</keyword>
<proteinExistence type="predicted"/>
<evidence type="ECO:0000313" key="2">
    <source>
        <dbReference type="Ensembl" id="ENSOKIP00005021602.1"/>
    </source>
</evidence>
<feature type="transmembrane region" description="Helical" evidence="1">
    <location>
        <begin position="145"/>
        <end position="164"/>
    </location>
</feature>
<evidence type="ECO:0000256" key="1">
    <source>
        <dbReference type="SAM" id="Phobius"/>
    </source>
</evidence>
<keyword evidence="1" id="KW-0812">Transmembrane</keyword>
<keyword evidence="1" id="KW-1133">Transmembrane helix</keyword>
<reference evidence="2" key="2">
    <citation type="submission" date="2025-09" db="UniProtKB">
        <authorList>
            <consortium name="Ensembl"/>
        </authorList>
    </citation>
    <scope>IDENTIFICATION</scope>
</reference>
<protein>
    <submittedName>
        <fullName evidence="2">Uncharacterized protein</fullName>
    </submittedName>
</protein>
<dbReference type="AlphaFoldDB" id="A0A8C7DY73"/>
<name>A0A8C7DY73_ONCKI</name>
<organism evidence="2 3">
    <name type="scientific">Oncorhynchus kisutch</name>
    <name type="common">Coho salmon</name>
    <name type="synonym">Salmo kisutch</name>
    <dbReference type="NCBI Taxonomy" id="8019"/>
    <lineage>
        <taxon>Eukaryota</taxon>
        <taxon>Metazoa</taxon>
        <taxon>Chordata</taxon>
        <taxon>Craniata</taxon>
        <taxon>Vertebrata</taxon>
        <taxon>Euteleostomi</taxon>
        <taxon>Actinopterygii</taxon>
        <taxon>Neopterygii</taxon>
        <taxon>Teleostei</taxon>
        <taxon>Protacanthopterygii</taxon>
        <taxon>Salmoniformes</taxon>
        <taxon>Salmonidae</taxon>
        <taxon>Salmoninae</taxon>
        <taxon>Oncorhynchus</taxon>
    </lineage>
</organism>
<feature type="transmembrane region" description="Helical" evidence="1">
    <location>
        <begin position="89"/>
        <end position="109"/>
    </location>
</feature>
<dbReference type="Proteomes" id="UP000694557">
    <property type="component" value="Unassembled WGS sequence"/>
</dbReference>
<evidence type="ECO:0000313" key="3">
    <source>
        <dbReference type="Proteomes" id="UP000694557"/>
    </source>
</evidence>
<feature type="transmembrane region" description="Helical" evidence="1">
    <location>
        <begin position="20"/>
        <end position="38"/>
    </location>
</feature>
<sequence>NHLLFGYRYMSSSQTTTTNGAVVITHTIQIMIGLMILLTGNVMTLGPQVDHIGGISGIFVWGSIIVSESGRDNCQHTVFYIAFHSSQPIIHSHVLFLLYSAGIILYHYYCDHPGNPSCYPPSYYWVYTKCLFLWSGDICKSVKGYLSSIIVLLDYCTYCLIFFISLNFTPFVSESCGHKILQK</sequence>
<reference evidence="2" key="1">
    <citation type="submission" date="2025-08" db="UniProtKB">
        <authorList>
            <consortium name="Ensembl"/>
        </authorList>
    </citation>
    <scope>IDENTIFICATION</scope>
</reference>
<keyword evidence="3" id="KW-1185">Reference proteome</keyword>